<feature type="compositionally biased region" description="Low complexity" evidence="1">
    <location>
        <begin position="151"/>
        <end position="165"/>
    </location>
</feature>
<evidence type="ECO:0000313" key="2">
    <source>
        <dbReference type="EMBL" id="OBS67123.1"/>
    </source>
</evidence>
<dbReference type="AlphaFoldDB" id="A0A1A6GLG2"/>
<evidence type="ECO:0000256" key="1">
    <source>
        <dbReference type="SAM" id="MobiDB-lite"/>
    </source>
</evidence>
<proteinExistence type="predicted"/>
<keyword evidence="3" id="KW-1185">Reference proteome</keyword>
<dbReference type="PANTHER" id="PTHR32157">
    <property type="entry name" value="GENE 6268-RELATED"/>
    <property type="match status" value="1"/>
</dbReference>
<feature type="compositionally biased region" description="Acidic residues" evidence="1">
    <location>
        <begin position="79"/>
        <end position="92"/>
    </location>
</feature>
<feature type="region of interest" description="Disordered" evidence="1">
    <location>
        <begin position="57"/>
        <end position="92"/>
    </location>
</feature>
<protein>
    <submittedName>
        <fullName evidence="2">Uncharacterized protein</fullName>
    </submittedName>
</protein>
<sequence length="331" mass="36543">MSTTGDRDPTRESRDNPVTLEGEWVQEAAESARIGHESGLDGASAIPAAEVMAVRPTEVENVGPETNPEVEGDRGETVNAEEDSDIEPVDDDEENVEYQDVVDAHQFPMAGFRVMFLDVIHAILNRVYYNNHIMIRYPSENQVRETPSPPASGHSGSIPSGPIPSTVRAAEYEGQAPPEVISTFPELEEPPDFEEARDHYLPQPDHRVQEPAARPAAEESAEQAIEEMEAEATAEEPAKEVIEQTMASEGLPKEASEVTEYKELSKDKELNKMDGAFTTKFSVEPATKEKEKEELGQEDMRILITDVRAVFYLGQSLFVNSYQKQLGPGTG</sequence>
<feature type="compositionally biased region" description="Basic and acidic residues" evidence="1">
    <location>
        <begin position="1"/>
        <end position="15"/>
    </location>
</feature>
<reference evidence="2 3" key="1">
    <citation type="submission" date="2016-06" db="EMBL/GenBank/DDBJ databases">
        <title>The Draft Genome Sequence and Annotation of the Desert Woodrat Neotoma lepida.</title>
        <authorList>
            <person name="Campbell M."/>
            <person name="Oakeson K.F."/>
            <person name="Yandell M."/>
            <person name="Halpert J.R."/>
            <person name="Dearing D."/>
        </authorList>
    </citation>
    <scope>NUCLEOTIDE SEQUENCE [LARGE SCALE GENOMIC DNA]</scope>
    <source>
        <strain evidence="2">417</strain>
        <tissue evidence="2">Liver</tissue>
    </source>
</reference>
<feature type="region of interest" description="Disordered" evidence="1">
    <location>
        <begin position="141"/>
        <end position="165"/>
    </location>
</feature>
<dbReference type="Pfam" id="PF15623">
    <property type="entry name" value="CT47"/>
    <property type="match status" value="1"/>
</dbReference>
<dbReference type="PANTHER" id="PTHR32157:SF0">
    <property type="entry name" value="CANCER_TESTIS ANTIGEN FAMILY 47 MEMBER C1"/>
    <property type="match status" value="1"/>
</dbReference>
<evidence type="ECO:0000313" key="3">
    <source>
        <dbReference type="Proteomes" id="UP000092124"/>
    </source>
</evidence>
<feature type="region of interest" description="Disordered" evidence="1">
    <location>
        <begin position="1"/>
        <end position="23"/>
    </location>
</feature>
<name>A0A1A6GLG2_NEOLE</name>
<dbReference type="OrthoDB" id="9838467at2759"/>
<accession>A0A1A6GLG2</accession>
<dbReference type="Proteomes" id="UP000092124">
    <property type="component" value="Unassembled WGS sequence"/>
</dbReference>
<comment type="caution">
    <text evidence="2">The sequence shown here is derived from an EMBL/GenBank/DDBJ whole genome shotgun (WGS) entry which is preliminary data.</text>
</comment>
<gene>
    <name evidence="2" type="ORF">A6R68_04337</name>
</gene>
<dbReference type="EMBL" id="LZPO01087149">
    <property type="protein sequence ID" value="OBS67123.1"/>
    <property type="molecule type" value="Genomic_DNA"/>
</dbReference>
<dbReference type="InterPro" id="IPR028930">
    <property type="entry name" value="CT47"/>
</dbReference>
<organism evidence="2 3">
    <name type="scientific">Neotoma lepida</name>
    <name type="common">Desert woodrat</name>
    <dbReference type="NCBI Taxonomy" id="56216"/>
    <lineage>
        <taxon>Eukaryota</taxon>
        <taxon>Metazoa</taxon>
        <taxon>Chordata</taxon>
        <taxon>Craniata</taxon>
        <taxon>Vertebrata</taxon>
        <taxon>Euteleostomi</taxon>
        <taxon>Mammalia</taxon>
        <taxon>Eutheria</taxon>
        <taxon>Euarchontoglires</taxon>
        <taxon>Glires</taxon>
        <taxon>Rodentia</taxon>
        <taxon>Myomorpha</taxon>
        <taxon>Muroidea</taxon>
        <taxon>Cricetidae</taxon>
        <taxon>Neotominae</taxon>
        <taxon>Neotoma</taxon>
    </lineage>
</organism>